<evidence type="ECO:0000313" key="13">
    <source>
        <dbReference type="EMBL" id="KAF3810626.1"/>
    </source>
</evidence>
<dbReference type="RefSeq" id="XP_045269785.1">
    <property type="nucleotide sequence ID" value="XM_045413714.1"/>
</dbReference>
<keyword evidence="8 11" id="KW-0408">Iron</keyword>
<dbReference type="InterPro" id="IPR002974">
    <property type="entry name" value="Cyt_P450_E_CYP52_ascomycetes"/>
</dbReference>
<evidence type="ECO:0000256" key="8">
    <source>
        <dbReference type="ARBA" id="ARBA00023004"/>
    </source>
</evidence>
<evidence type="ECO:0000256" key="4">
    <source>
        <dbReference type="ARBA" id="ARBA00022692"/>
    </source>
</evidence>
<comment type="caution">
    <text evidence="13">The sequence shown here is derived from an EMBL/GenBank/DDBJ whole genome shotgun (WGS) entry which is preliminary data.</text>
</comment>
<dbReference type="Pfam" id="PF00067">
    <property type="entry name" value="p450"/>
    <property type="match status" value="1"/>
</dbReference>
<keyword evidence="10 12" id="KW-0472">Membrane</keyword>
<sequence>MFDVSRTFMHLLKCFVVTFIIAIVTRTYYQNKKCKLEEQALIAQHGCQPVLATLPYKWPFAIDLLKLQYDALPEGRLLEFQTKYLEIAPTLRFDILGTGFVTTDPANIEAITNSRSEDFILGSRRKGLYPLLGEGIFTQDGLAWKHSREILRRQFARVREGRLGALEPHATELTRAIAMEAKENPVGIVDLQPHCFEYTLGTTTDLLFGESHSSLPQTSRQSLRDDFDYAVMVSALRLRLCDFAWLYNPKRFREACRGIREWASYFADKAINYIEDNGEDSTKNKYAFIGDLWRSLKDRTLVRDQLLHVLIAGRDTTACLMSWTFKSFHLVRNPPLLDRLKEEINTVFQSDDQEITRNDIQKLPFLSCCLKESMALTCFLPVNQRYAARDTVLPRGGGPDGTSPILLRKGNGVGWSAYHLHRRETLYGPDAKEYLPDRWASGELIRKVGLGSGFLDFHAGPRVCLGSKLFHSQVGFSYMPTTMLIGVFVEDYALMEASYGIIRVLQKYPSMKLPPGIPNLPVGGEKQNMTLVLSSADGVKVLLA</sequence>
<evidence type="ECO:0000256" key="3">
    <source>
        <dbReference type="ARBA" id="ARBA00010617"/>
    </source>
</evidence>
<dbReference type="PANTHER" id="PTHR24287:SF18">
    <property type="entry name" value="CYTOCHROME P450 MONOOXYGENASE APDE-RELATED"/>
    <property type="match status" value="1"/>
</dbReference>
<feature type="transmembrane region" description="Helical" evidence="12">
    <location>
        <begin position="12"/>
        <end position="29"/>
    </location>
</feature>
<evidence type="ECO:0000256" key="2">
    <source>
        <dbReference type="ARBA" id="ARBA00004167"/>
    </source>
</evidence>
<dbReference type="EMBL" id="WVTB01000011">
    <property type="protein sequence ID" value="KAF3810626.1"/>
    <property type="molecule type" value="Genomic_DNA"/>
</dbReference>
<keyword evidence="4 12" id="KW-0812">Transmembrane</keyword>
<dbReference type="InterPro" id="IPR036396">
    <property type="entry name" value="Cyt_P450_sf"/>
</dbReference>
<dbReference type="GO" id="GO:0016712">
    <property type="term" value="F:oxidoreductase activity, acting on paired donors, with incorporation or reduction of molecular oxygen, reduced flavin or flavoprotein as one donor, and incorporation of one atom of oxygen"/>
    <property type="evidence" value="ECO:0007669"/>
    <property type="project" value="InterPro"/>
</dbReference>
<comment type="similarity">
    <text evidence="3 11">Belongs to the cytochrome P450 family.</text>
</comment>
<keyword evidence="11" id="KW-0349">Heme</keyword>
<evidence type="ECO:0000256" key="11">
    <source>
        <dbReference type="RuleBase" id="RU000461"/>
    </source>
</evidence>
<comment type="cofactor">
    <cofactor evidence="1">
        <name>heme</name>
        <dbReference type="ChEBI" id="CHEBI:30413"/>
    </cofactor>
</comment>
<dbReference type="PRINTS" id="PR01239">
    <property type="entry name" value="EP450IICYP52"/>
</dbReference>
<evidence type="ECO:0000256" key="5">
    <source>
        <dbReference type="ARBA" id="ARBA00022723"/>
    </source>
</evidence>
<dbReference type="Gene3D" id="1.10.630.10">
    <property type="entry name" value="Cytochrome P450"/>
    <property type="match status" value="1"/>
</dbReference>
<keyword evidence="14" id="KW-1185">Reference proteome</keyword>
<accession>A0A8H4CV43</accession>
<keyword evidence="6 12" id="KW-1133">Transmembrane helix</keyword>
<reference evidence="13" key="2">
    <citation type="submission" date="2020-03" db="EMBL/GenBank/DDBJ databases">
        <authorList>
            <person name="Fu F.-F."/>
            <person name="Chen J."/>
        </authorList>
    </citation>
    <scope>NUCLEOTIDE SEQUENCE</scope>
    <source>
        <strain evidence="13">Lc1</strain>
    </source>
</reference>
<dbReference type="InterPro" id="IPR017972">
    <property type="entry name" value="Cyt_P450_CS"/>
</dbReference>
<evidence type="ECO:0000256" key="10">
    <source>
        <dbReference type="ARBA" id="ARBA00023136"/>
    </source>
</evidence>
<dbReference type="InterPro" id="IPR001128">
    <property type="entry name" value="Cyt_P450"/>
</dbReference>
<protein>
    <submittedName>
        <fullName evidence="13">Cytochrome P450 52A13</fullName>
    </submittedName>
</protein>
<keyword evidence="5 11" id="KW-0479">Metal-binding</keyword>
<evidence type="ECO:0000256" key="12">
    <source>
        <dbReference type="SAM" id="Phobius"/>
    </source>
</evidence>
<reference evidence="13" key="1">
    <citation type="journal article" date="2020" name="Phytopathology">
        <title>Genome sequence and comparative analysis of Colletotrichum gloeosporioides isolated from Liriodendron leaves.</title>
        <authorList>
            <person name="Fu F.F."/>
            <person name="Hao Z."/>
            <person name="Wang P."/>
            <person name="Lu Y."/>
            <person name="Xue L.J."/>
            <person name="Wei G."/>
            <person name="Tian Y."/>
            <person name="Baishi H."/>
            <person name="Xu H."/>
            <person name="Shi J."/>
            <person name="Cheng T."/>
            <person name="Wang G."/>
            <person name="Yi Y."/>
            <person name="Chen J."/>
        </authorList>
    </citation>
    <scope>NUCLEOTIDE SEQUENCE</scope>
    <source>
        <strain evidence="13">Lc1</strain>
    </source>
</reference>
<dbReference type="InterPro" id="IPR047146">
    <property type="entry name" value="Cyt_P450_E_CYP52_fungi"/>
</dbReference>
<dbReference type="GeneID" id="69020984"/>
<dbReference type="SUPFAM" id="SSF48264">
    <property type="entry name" value="Cytochrome P450"/>
    <property type="match status" value="1"/>
</dbReference>
<dbReference type="GO" id="GO:0016020">
    <property type="term" value="C:membrane"/>
    <property type="evidence" value="ECO:0007669"/>
    <property type="project" value="UniProtKB-SubCell"/>
</dbReference>
<dbReference type="PROSITE" id="PS00086">
    <property type="entry name" value="CYTOCHROME_P450"/>
    <property type="match status" value="1"/>
</dbReference>
<keyword evidence="9 11" id="KW-0503">Monooxygenase</keyword>
<organism evidence="13 14">
    <name type="scientific">Colletotrichum gloeosporioides</name>
    <name type="common">Anthracnose fungus</name>
    <name type="synonym">Glomerella cingulata</name>
    <dbReference type="NCBI Taxonomy" id="474922"/>
    <lineage>
        <taxon>Eukaryota</taxon>
        <taxon>Fungi</taxon>
        <taxon>Dikarya</taxon>
        <taxon>Ascomycota</taxon>
        <taxon>Pezizomycotina</taxon>
        <taxon>Sordariomycetes</taxon>
        <taxon>Hypocreomycetidae</taxon>
        <taxon>Glomerellales</taxon>
        <taxon>Glomerellaceae</taxon>
        <taxon>Colletotrichum</taxon>
        <taxon>Colletotrichum gloeosporioides species complex</taxon>
    </lineage>
</organism>
<comment type="subcellular location">
    <subcellularLocation>
        <location evidence="2">Membrane</location>
        <topology evidence="2">Single-pass membrane protein</topology>
    </subcellularLocation>
</comment>
<gene>
    <name evidence="13" type="ORF">GCG54_00013868</name>
</gene>
<evidence type="ECO:0000256" key="1">
    <source>
        <dbReference type="ARBA" id="ARBA00001971"/>
    </source>
</evidence>
<dbReference type="GO" id="GO:0020037">
    <property type="term" value="F:heme binding"/>
    <property type="evidence" value="ECO:0007669"/>
    <property type="project" value="InterPro"/>
</dbReference>
<name>A0A8H4CV43_COLGL</name>
<keyword evidence="7 11" id="KW-0560">Oxidoreductase</keyword>
<dbReference type="Proteomes" id="UP000613401">
    <property type="component" value="Unassembled WGS sequence"/>
</dbReference>
<evidence type="ECO:0000256" key="7">
    <source>
        <dbReference type="ARBA" id="ARBA00023002"/>
    </source>
</evidence>
<evidence type="ECO:0000313" key="14">
    <source>
        <dbReference type="Proteomes" id="UP000613401"/>
    </source>
</evidence>
<dbReference type="PANTHER" id="PTHR24287">
    <property type="entry name" value="P450, PUTATIVE (EUROFUNG)-RELATED"/>
    <property type="match status" value="1"/>
</dbReference>
<proteinExistence type="inferred from homology"/>
<dbReference type="AlphaFoldDB" id="A0A8H4CV43"/>
<dbReference type="GO" id="GO:0005506">
    <property type="term" value="F:iron ion binding"/>
    <property type="evidence" value="ECO:0007669"/>
    <property type="project" value="InterPro"/>
</dbReference>
<evidence type="ECO:0000256" key="6">
    <source>
        <dbReference type="ARBA" id="ARBA00022989"/>
    </source>
</evidence>
<evidence type="ECO:0000256" key="9">
    <source>
        <dbReference type="ARBA" id="ARBA00023033"/>
    </source>
</evidence>